<feature type="region of interest" description="Disordered" evidence="1">
    <location>
        <begin position="1"/>
        <end position="55"/>
    </location>
</feature>
<protein>
    <submittedName>
        <fullName evidence="2">Uncharacterized protein</fullName>
    </submittedName>
</protein>
<sequence>MEPDNVEQPPAPSPPNEPIEETDVLSEADVKAGPPALITTVTNNNRCAEQSRQKK</sequence>
<proteinExistence type="predicted"/>
<name>A0A6A6EE82_9PEZI</name>
<evidence type="ECO:0000313" key="2">
    <source>
        <dbReference type="EMBL" id="KAF2188440.1"/>
    </source>
</evidence>
<dbReference type="Proteomes" id="UP000800200">
    <property type="component" value="Unassembled WGS sequence"/>
</dbReference>
<dbReference type="EMBL" id="ML994623">
    <property type="protein sequence ID" value="KAF2188440.1"/>
    <property type="molecule type" value="Genomic_DNA"/>
</dbReference>
<feature type="non-terminal residue" evidence="2">
    <location>
        <position position="55"/>
    </location>
</feature>
<gene>
    <name evidence="2" type="ORF">K469DRAFT_767232</name>
</gene>
<evidence type="ECO:0000256" key="1">
    <source>
        <dbReference type="SAM" id="MobiDB-lite"/>
    </source>
</evidence>
<evidence type="ECO:0000313" key="3">
    <source>
        <dbReference type="Proteomes" id="UP000800200"/>
    </source>
</evidence>
<accession>A0A6A6EE82</accession>
<dbReference type="AlphaFoldDB" id="A0A6A6EE82"/>
<keyword evidence="3" id="KW-1185">Reference proteome</keyword>
<reference evidence="2" key="1">
    <citation type="journal article" date="2020" name="Stud. Mycol.">
        <title>101 Dothideomycetes genomes: a test case for predicting lifestyles and emergence of pathogens.</title>
        <authorList>
            <person name="Haridas S."/>
            <person name="Albert R."/>
            <person name="Binder M."/>
            <person name="Bloem J."/>
            <person name="Labutti K."/>
            <person name="Salamov A."/>
            <person name="Andreopoulos B."/>
            <person name="Baker S."/>
            <person name="Barry K."/>
            <person name="Bills G."/>
            <person name="Bluhm B."/>
            <person name="Cannon C."/>
            <person name="Castanera R."/>
            <person name="Culley D."/>
            <person name="Daum C."/>
            <person name="Ezra D."/>
            <person name="Gonzalez J."/>
            <person name="Henrissat B."/>
            <person name="Kuo A."/>
            <person name="Liang C."/>
            <person name="Lipzen A."/>
            <person name="Lutzoni F."/>
            <person name="Magnuson J."/>
            <person name="Mondo S."/>
            <person name="Nolan M."/>
            <person name="Ohm R."/>
            <person name="Pangilinan J."/>
            <person name="Park H.-J."/>
            <person name="Ramirez L."/>
            <person name="Alfaro M."/>
            <person name="Sun H."/>
            <person name="Tritt A."/>
            <person name="Yoshinaga Y."/>
            <person name="Zwiers L.-H."/>
            <person name="Turgeon B."/>
            <person name="Goodwin S."/>
            <person name="Spatafora J."/>
            <person name="Crous P."/>
            <person name="Grigoriev I."/>
        </authorList>
    </citation>
    <scope>NUCLEOTIDE SEQUENCE</scope>
    <source>
        <strain evidence="2">CBS 207.26</strain>
    </source>
</reference>
<feature type="compositionally biased region" description="Polar residues" evidence="1">
    <location>
        <begin position="39"/>
        <end position="48"/>
    </location>
</feature>
<organism evidence="2 3">
    <name type="scientific">Zopfia rhizophila CBS 207.26</name>
    <dbReference type="NCBI Taxonomy" id="1314779"/>
    <lineage>
        <taxon>Eukaryota</taxon>
        <taxon>Fungi</taxon>
        <taxon>Dikarya</taxon>
        <taxon>Ascomycota</taxon>
        <taxon>Pezizomycotina</taxon>
        <taxon>Dothideomycetes</taxon>
        <taxon>Dothideomycetes incertae sedis</taxon>
        <taxon>Zopfiaceae</taxon>
        <taxon>Zopfia</taxon>
    </lineage>
</organism>